<dbReference type="EMBL" id="CAJJDP010000084">
    <property type="protein sequence ID" value="CAD8185470.1"/>
    <property type="molecule type" value="Genomic_DNA"/>
</dbReference>
<gene>
    <name evidence="1" type="ORF">POCTA_138.1.T0850190</name>
</gene>
<protein>
    <submittedName>
        <fullName evidence="1">Uncharacterized protein</fullName>
    </submittedName>
</protein>
<name>A0A8S1W891_PAROT</name>
<keyword evidence="2" id="KW-1185">Reference proteome</keyword>
<dbReference type="Proteomes" id="UP000683925">
    <property type="component" value="Unassembled WGS sequence"/>
</dbReference>
<dbReference type="AlphaFoldDB" id="A0A8S1W891"/>
<accession>A0A8S1W891</accession>
<reference evidence="1" key="1">
    <citation type="submission" date="2021-01" db="EMBL/GenBank/DDBJ databases">
        <authorList>
            <consortium name="Genoscope - CEA"/>
            <person name="William W."/>
        </authorList>
    </citation>
    <scope>NUCLEOTIDE SEQUENCE</scope>
</reference>
<sequence length="76" mass="8794">MIGFKNYGSQSLIVMQSFKLGLIIGKNRCFFEVLFLRWQKVDEDSLDDKMETVQLCSLMVMESIIGKTVRSKIQLD</sequence>
<proteinExistence type="predicted"/>
<evidence type="ECO:0000313" key="1">
    <source>
        <dbReference type="EMBL" id="CAD8185470.1"/>
    </source>
</evidence>
<comment type="caution">
    <text evidence="1">The sequence shown here is derived from an EMBL/GenBank/DDBJ whole genome shotgun (WGS) entry which is preliminary data.</text>
</comment>
<organism evidence="1 2">
    <name type="scientific">Paramecium octaurelia</name>
    <dbReference type="NCBI Taxonomy" id="43137"/>
    <lineage>
        <taxon>Eukaryota</taxon>
        <taxon>Sar</taxon>
        <taxon>Alveolata</taxon>
        <taxon>Ciliophora</taxon>
        <taxon>Intramacronucleata</taxon>
        <taxon>Oligohymenophorea</taxon>
        <taxon>Peniculida</taxon>
        <taxon>Parameciidae</taxon>
        <taxon>Paramecium</taxon>
    </lineage>
</organism>
<evidence type="ECO:0000313" key="2">
    <source>
        <dbReference type="Proteomes" id="UP000683925"/>
    </source>
</evidence>